<dbReference type="PANTHER" id="PTHR37984:SF5">
    <property type="entry name" value="PROTEIN NYNRIN-LIKE"/>
    <property type="match status" value="1"/>
</dbReference>
<dbReference type="InterPro" id="IPR043502">
    <property type="entry name" value="DNA/RNA_pol_sf"/>
</dbReference>
<protein>
    <submittedName>
        <fullName evidence="2">Uncharacterized protein</fullName>
    </submittedName>
</protein>
<gene>
    <name evidence="2" type="ORF">PACLA_8A065007</name>
</gene>
<proteinExistence type="predicted"/>
<keyword evidence="3" id="KW-1185">Reference proteome</keyword>
<dbReference type="OrthoDB" id="427924at2759"/>
<dbReference type="EMBL" id="CACRXK020033496">
    <property type="protein sequence ID" value="CAB4043907.1"/>
    <property type="molecule type" value="Genomic_DNA"/>
</dbReference>
<evidence type="ECO:0000313" key="3">
    <source>
        <dbReference type="Proteomes" id="UP001152795"/>
    </source>
</evidence>
<sequence>MSVFFAVNSLTTAEIFQYTLQTHLQGLCGVKYIANDILVYGKTRDKHDTNHEKCLQRLSTKGLRLNQSECTFLSNTLSFFGQIFSANGTKPNPQRVSSLQNAPTLTNVHDVRSLLGIPLRDLTKKNTEFEWTKEHQKAFDDLTAALSSAKFMAYFDTQKATYVTVDASPIGVSAILSQKSTEQNDEKVVA</sequence>
<dbReference type="InterPro" id="IPR041577">
    <property type="entry name" value="RT_RNaseH_2"/>
</dbReference>
<keyword evidence="1" id="KW-0511">Multifunctional enzyme</keyword>
<dbReference type="InterPro" id="IPR050951">
    <property type="entry name" value="Retrovirus_Pol_polyprotein"/>
</dbReference>
<dbReference type="SUPFAM" id="SSF56672">
    <property type="entry name" value="DNA/RNA polymerases"/>
    <property type="match status" value="1"/>
</dbReference>
<dbReference type="Pfam" id="PF17919">
    <property type="entry name" value="RT_RNaseH_2"/>
    <property type="match status" value="1"/>
</dbReference>
<dbReference type="Gene3D" id="3.30.70.270">
    <property type="match status" value="2"/>
</dbReference>
<evidence type="ECO:0000313" key="2">
    <source>
        <dbReference type="EMBL" id="CAB4043907.1"/>
    </source>
</evidence>
<comment type="caution">
    <text evidence="2">The sequence shown here is derived from an EMBL/GenBank/DDBJ whole genome shotgun (WGS) entry which is preliminary data.</text>
</comment>
<dbReference type="InterPro" id="IPR043128">
    <property type="entry name" value="Rev_trsase/Diguanyl_cyclase"/>
</dbReference>
<dbReference type="AlphaFoldDB" id="A0A6S7KG80"/>
<evidence type="ECO:0000256" key="1">
    <source>
        <dbReference type="ARBA" id="ARBA00023268"/>
    </source>
</evidence>
<reference evidence="2" key="1">
    <citation type="submission" date="2020-04" db="EMBL/GenBank/DDBJ databases">
        <authorList>
            <person name="Alioto T."/>
            <person name="Alioto T."/>
            <person name="Gomez Garrido J."/>
        </authorList>
    </citation>
    <scope>NUCLEOTIDE SEQUENCE</scope>
    <source>
        <strain evidence="2">A484AB</strain>
    </source>
</reference>
<dbReference type="PANTHER" id="PTHR37984">
    <property type="entry name" value="PROTEIN CBG26694"/>
    <property type="match status" value="1"/>
</dbReference>
<accession>A0A6S7KG80</accession>
<feature type="non-terminal residue" evidence="2">
    <location>
        <position position="190"/>
    </location>
</feature>
<dbReference type="Proteomes" id="UP001152795">
    <property type="component" value="Unassembled WGS sequence"/>
</dbReference>
<dbReference type="GO" id="GO:0003824">
    <property type="term" value="F:catalytic activity"/>
    <property type="evidence" value="ECO:0007669"/>
    <property type="project" value="UniProtKB-KW"/>
</dbReference>
<name>A0A6S7KG80_PARCT</name>
<organism evidence="2 3">
    <name type="scientific">Paramuricea clavata</name>
    <name type="common">Red gorgonian</name>
    <name type="synonym">Violescent sea-whip</name>
    <dbReference type="NCBI Taxonomy" id="317549"/>
    <lineage>
        <taxon>Eukaryota</taxon>
        <taxon>Metazoa</taxon>
        <taxon>Cnidaria</taxon>
        <taxon>Anthozoa</taxon>
        <taxon>Octocorallia</taxon>
        <taxon>Malacalcyonacea</taxon>
        <taxon>Plexauridae</taxon>
        <taxon>Paramuricea</taxon>
    </lineage>
</organism>